<sequence length="102" mass="10739">MWPCCTSSRRSTPTTRRPTGSVSPTRSRRSWGTGPPITWKLHLVTAGGDLGDALLGLVDAVDADLLVIGARRRSPVGKALLGSVAQTVILEAKLPVLVVKAP</sequence>
<feature type="compositionally biased region" description="Low complexity" evidence="2">
    <location>
        <begin position="1"/>
        <end position="25"/>
    </location>
</feature>
<gene>
    <name evidence="4" type="ORF">KRR39_18010</name>
</gene>
<name>A0A975Y2M7_9ACTN</name>
<accession>A0A975Y2M7</accession>
<feature type="domain" description="UspA" evidence="3">
    <location>
        <begin position="42"/>
        <end position="100"/>
    </location>
</feature>
<feature type="region of interest" description="Disordered" evidence="2">
    <location>
        <begin position="1"/>
        <end position="35"/>
    </location>
</feature>
<dbReference type="InterPro" id="IPR006016">
    <property type="entry name" value="UspA"/>
</dbReference>
<evidence type="ECO:0000313" key="5">
    <source>
        <dbReference type="Proteomes" id="UP000683575"/>
    </source>
</evidence>
<dbReference type="PANTHER" id="PTHR46268">
    <property type="entry name" value="STRESS RESPONSE PROTEIN NHAX"/>
    <property type="match status" value="1"/>
</dbReference>
<evidence type="ECO:0000256" key="1">
    <source>
        <dbReference type="ARBA" id="ARBA00008791"/>
    </source>
</evidence>
<dbReference type="Proteomes" id="UP000683575">
    <property type="component" value="Chromosome"/>
</dbReference>
<protein>
    <submittedName>
        <fullName evidence="4">Universal stress protein</fullName>
    </submittedName>
</protein>
<evidence type="ECO:0000256" key="2">
    <source>
        <dbReference type="SAM" id="MobiDB-lite"/>
    </source>
</evidence>
<organism evidence="4 5">
    <name type="scientific">Nocardioides panacis</name>
    <dbReference type="NCBI Taxonomy" id="2849501"/>
    <lineage>
        <taxon>Bacteria</taxon>
        <taxon>Bacillati</taxon>
        <taxon>Actinomycetota</taxon>
        <taxon>Actinomycetes</taxon>
        <taxon>Propionibacteriales</taxon>
        <taxon>Nocardioidaceae</taxon>
        <taxon>Nocardioides</taxon>
    </lineage>
</organism>
<dbReference type="PANTHER" id="PTHR46268:SF6">
    <property type="entry name" value="UNIVERSAL STRESS PROTEIN UP12"/>
    <property type="match status" value="1"/>
</dbReference>
<dbReference type="Pfam" id="PF00582">
    <property type="entry name" value="Usp"/>
    <property type="match status" value="1"/>
</dbReference>
<evidence type="ECO:0000259" key="3">
    <source>
        <dbReference type="Pfam" id="PF00582"/>
    </source>
</evidence>
<dbReference type="AlphaFoldDB" id="A0A975Y2M7"/>
<dbReference type="EMBL" id="CP077062">
    <property type="protein sequence ID" value="QWZ10654.1"/>
    <property type="molecule type" value="Genomic_DNA"/>
</dbReference>
<keyword evidence="5" id="KW-1185">Reference proteome</keyword>
<comment type="similarity">
    <text evidence="1">Belongs to the universal stress protein A family.</text>
</comment>
<dbReference type="KEGG" id="nps:KRR39_18010"/>
<proteinExistence type="inferred from homology"/>
<reference evidence="4" key="1">
    <citation type="submission" date="2021-06" db="EMBL/GenBank/DDBJ databases">
        <title>Complete genome sequence of Nocardioides sp. G188.</title>
        <authorList>
            <person name="Im W.-T."/>
        </authorList>
    </citation>
    <scope>NUCLEOTIDE SEQUENCE</scope>
    <source>
        <strain evidence="4">G188</strain>
    </source>
</reference>
<dbReference type="CDD" id="cd00293">
    <property type="entry name" value="USP-like"/>
    <property type="match status" value="1"/>
</dbReference>
<evidence type="ECO:0000313" key="4">
    <source>
        <dbReference type="EMBL" id="QWZ10654.1"/>
    </source>
</evidence>